<dbReference type="KEGG" id="nnu:104597241"/>
<dbReference type="InParanoid" id="A0A1U7ZXI6"/>
<evidence type="ECO:0000256" key="4">
    <source>
        <dbReference type="ARBA" id="ARBA00023212"/>
    </source>
</evidence>
<dbReference type="GO" id="GO:0005856">
    <property type="term" value="C:cytoskeleton"/>
    <property type="evidence" value="ECO:0007669"/>
    <property type="project" value="UniProtKB-SubCell"/>
</dbReference>
<feature type="domain" description="WH2" evidence="7">
    <location>
        <begin position="1857"/>
        <end position="1875"/>
    </location>
</feature>
<keyword evidence="4" id="KW-0206">Cytoskeleton</keyword>
<reference evidence="9" key="1">
    <citation type="submission" date="2025-08" db="UniProtKB">
        <authorList>
            <consortium name="RefSeq"/>
        </authorList>
    </citation>
    <scope>IDENTIFICATION</scope>
</reference>
<dbReference type="InterPro" id="IPR028288">
    <property type="entry name" value="SCAR/WAVE_fam"/>
</dbReference>
<dbReference type="Gene3D" id="6.10.280.150">
    <property type="match status" value="2"/>
</dbReference>
<evidence type="ECO:0000256" key="5">
    <source>
        <dbReference type="ARBA" id="ARBA00055640"/>
    </source>
</evidence>
<sequence>MPITRYQIRNEYSLADPELYRAADKDDPEALLEGVAMAGLVGVLRQLGDLAEFAAEIFHDLHEEVLATAARGHGLMVRVQQLEAEVPSIEKAFLSRTSHSQFIYNRGVDWHPNLRMDQNLVSRGDLPRFVMDSYEECRGPPRLFLLDKFDIAGAGACLKRFSDPSFFKAELTSSESKKAEIQRDKRARKVKKKGSRWRNGETPEALPVPHTKLHQLLLEERRQTENNAPGHRAKLKKRQSNQFPFGSTTGKSYMEKFVEMHSPECKIVCESSLTYTNLQMASKETSELVPEIHEIGTADPPYKLLQGKRSLVMSHIKQEKELEPSMKELHEDAVERGILKKLPEPITYTEIEKIPYTFYKPQDQKESSENEKEPVVDMGRKLEAIGDGYRSDDILYTFYKPQDHKESSENEKEHVVDMGEKLEANGDGYRSDDITSEVDNYMDALATMESEMETDTESKTKKERGIFSIERQGIDSDTNEEQLELQNQFLDSHSVGESSSSDNGKTSFRKGRSSFSNLDTLSTSANNAPSDGDVAAKVYPSIDTCLGERADVSSKMFSVDGDSLAIESSENVIRNGSCNEVSEVPSYKSEFSQRSSSSVTDQSQLSINLGELHLQQPELDEISYDSLKAGTKGSSIDTFLAGLADVSSKKHGNDLEIKSSENMILNGSCNELSDVPSYKPEFGQASSSSVTDSASISSHLSINLTELHLQGPESDEISSDCLKAGTKGSSSTIEDDRKNSIMDLSCPTNVSDLSSEVRDSFLHLGSAKGEPVEELDGVKNDFLHSVSDKKQLMEELDGGALGRSPAASLNLSYISNLAPEREDNGTSFEEVHPTGYPEDGSTENLDSQNSVILPTEEQVHDLVGHDLEANIDTVQPEYLPCTTCDDLEDVNPESKVVETDTVVLLTGKNSRYCEDSSAGSSDSPYAVLPTEEHFEGLSGGDVEASACSAPLEHACTTLEHLPASIAAGSVEIAESDVDRVTLSTAVNSEYLKPELYILSDAESDIPRIGHFVEDDVLERKIKVPPLELVQEADGKDHSEVKMNSNNLEEQPSTCDIMLKDEARLDVPGSTDWVPSVESDQEKYGNEHSYVKTSSNNLELLSDTSDIRIKDEPRSGMVHLSPCDSMGISALCLGIPSICDVPSSPKPALNETHLDDLTTETVHAETDGYDDADKDDAVSEAVHADINDYDDDDVHPNLIGSPSSNQIKLQEEYICNGNSEQSELEVTEACGTKHILEPDDQKEVNQLEIITEDLKFEHCRMEFHDTYSSELTASAHDSLKSNNLSSTSESLDVHDHALLVEHATSNLYLNDGLCAPTPSNKTNQECEPKPTNQRNLSESAEDVIPSSTSLLPEGGIPSEQVLELQVDKPSIDSSHDGENSRSSYLQCEQTQSPNHIDYNGCFTVPSESSSVDSFNQYTEPVLSPQPTTQNFNMSKQAMDPLDSILPSFGMFVEATHQKLLQQHPSGPAMDFPVPDPNALQSKLEMPPLPPLPPIQWRMGKYRNSPLTLEGAMIQSSFNPFLTPIAATSEEQANEGFPTLREGLTLPSNPFLSSPVNEDEKPQHGDEMSGGEIVQSSLNPFSSQLVTVDDENSKHGFQTFEQKMSNLNPFLPLPSPDDEKPQHSLALGGELGQPSLNPFTSPSPIEDVNSGHACISLQGEPTEPLKLLVAKQNIEDEMPQQSSLSPGRASLHLDSSVLPVTIPDEKPQHGSFSLEGEMTWPVSTSTQLPKVGDGKVNGKLMEPLNLSAAKPNIEDEMLQQNSLSPGRGASQNLDSSVLPMASDVEKLHNGSFSSEGEMMWPMSTSAQLPNLEDWRINGKPWRQPRPRNPLIEAVASHDKSMLRKVTERVRSLIEPKKDERDSLLEQIRTKSFNLKPAVTTKPSIQGPKTNLNVAAILEKANAIRQALAGSDEDDDDWSDS</sequence>
<dbReference type="PROSITE" id="PS51082">
    <property type="entry name" value="WH2"/>
    <property type="match status" value="1"/>
</dbReference>
<evidence type="ECO:0000256" key="1">
    <source>
        <dbReference type="ARBA" id="ARBA00004245"/>
    </source>
</evidence>
<feature type="region of interest" description="Disordered" evidence="6">
    <location>
        <begin position="177"/>
        <end position="206"/>
    </location>
</feature>
<keyword evidence="8" id="KW-1185">Reference proteome</keyword>
<feature type="compositionally biased region" description="Basic residues" evidence="6">
    <location>
        <begin position="185"/>
        <end position="196"/>
    </location>
</feature>
<organism evidence="8 9">
    <name type="scientific">Nelumbo nucifera</name>
    <name type="common">Sacred lotus</name>
    <dbReference type="NCBI Taxonomy" id="4432"/>
    <lineage>
        <taxon>Eukaryota</taxon>
        <taxon>Viridiplantae</taxon>
        <taxon>Streptophyta</taxon>
        <taxon>Embryophyta</taxon>
        <taxon>Tracheophyta</taxon>
        <taxon>Spermatophyta</taxon>
        <taxon>Magnoliopsida</taxon>
        <taxon>Proteales</taxon>
        <taxon>Nelumbonaceae</taxon>
        <taxon>Nelumbo</taxon>
    </lineage>
</organism>
<name>A0A1U7ZXI6_NELNU</name>
<dbReference type="RefSeq" id="XP_010256993.1">
    <property type="nucleotide sequence ID" value="XM_010258691.2"/>
</dbReference>
<keyword evidence="3" id="KW-0963">Cytoplasm</keyword>
<dbReference type="GO" id="GO:0034237">
    <property type="term" value="F:protein kinase A regulatory subunit binding"/>
    <property type="evidence" value="ECO:0000318"/>
    <property type="project" value="GO_Central"/>
</dbReference>
<dbReference type="GO" id="GO:0003779">
    <property type="term" value="F:actin binding"/>
    <property type="evidence" value="ECO:0007669"/>
    <property type="project" value="UniProtKB-KW"/>
</dbReference>
<feature type="region of interest" description="Disordered" evidence="6">
    <location>
        <begin position="1367"/>
        <end position="1386"/>
    </location>
</feature>
<dbReference type="GO" id="GO:0030036">
    <property type="term" value="P:actin cytoskeleton organization"/>
    <property type="evidence" value="ECO:0000318"/>
    <property type="project" value="GO_Central"/>
</dbReference>
<dbReference type="PANTHER" id="PTHR12902">
    <property type="entry name" value="WASP-1"/>
    <property type="match status" value="1"/>
</dbReference>
<dbReference type="OMA" id="HHSSFYT"/>
<dbReference type="InterPro" id="IPR003124">
    <property type="entry name" value="WH2_dom"/>
</dbReference>
<feature type="compositionally biased region" description="Polar residues" evidence="6">
    <location>
        <begin position="513"/>
        <end position="529"/>
    </location>
</feature>
<feature type="region of interest" description="Disordered" evidence="6">
    <location>
        <begin position="491"/>
        <end position="534"/>
    </location>
</feature>
<dbReference type="Gene3D" id="1.20.5.340">
    <property type="match status" value="1"/>
</dbReference>
<feature type="region of interest" description="Disordered" evidence="6">
    <location>
        <begin position="1545"/>
        <end position="1568"/>
    </location>
</feature>
<feature type="region of interest" description="Disordered" evidence="6">
    <location>
        <begin position="1318"/>
        <end position="1353"/>
    </location>
</feature>
<feature type="region of interest" description="Disordered" evidence="6">
    <location>
        <begin position="715"/>
        <end position="734"/>
    </location>
</feature>
<dbReference type="OrthoDB" id="1929108at2759"/>
<dbReference type="FunFam" id="1.20.5.340:FF:000045">
    <property type="entry name" value="SCAR family protein"/>
    <property type="match status" value="1"/>
</dbReference>
<accession>A0A1U7ZXI6</accession>
<protein>
    <submittedName>
        <fullName evidence="9">Uncharacterized protein LOC104597241</fullName>
    </submittedName>
</protein>
<feature type="region of interest" description="Disordered" evidence="6">
    <location>
        <begin position="225"/>
        <end position="247"/>
    </location>
</feature>
<dbReference type="GO" id="GO:0071933">
    <property type="term" value="F:Arp2/3 complex binding"/>
    <property type="evidence" value="ECO:0000318"/>
    <property type="project" value="GO_Central"/>
</dbReference>
<dbReference type="PANTHER" id="PTHR12902:SF1">
    <property type="entry name" value="WISKOTT-ALDRICH SYNDROME PROTEIN FAMILY MEMBER"/>
    <property type="match status" value="1"/>
</dbReference>
<evidence type="ECO:0000313" key="9">
    <source>
        <dbReference type="RefSeq" id="XP_010256993.1"/>
    </source>
</evidence>
<feature type="compositionally biased region" description="Basic and acidic residues" evidence="6">
    <location>
        <begin position="1367"/>
        <end position="1378"/>
    </location>
</feature>
<dbReference type="Proteomes" id="UP000189703">
    <property type="component" value="Unplaced"/>
</dbReference>
<dbReference type="FunCoup" id="A0A1U7ZXI6">
    <property type="interactions" value="3103"/>
</dbReference>
<evidence type="ECO:0000256" key="2">
    <source>
        <dbReference type="ARBA" id="ARBA00006993"/>
    </source>
</evidence>
<dbReference type="eggNOG" id="ENOG502QTI6">
    <property type="taxonomic scope" value="Eukaryota"/>
</dbReference>
<dbReference type="GeneID" id="104597241"/>
<evidence type="ECO:0000313" key="8">
    <source>
        <dbReference type="Proteomes" id="UP000189703"/>
    </source>
</evidence>
<feature type="compositionally biased region" description="Polar residues" evidence="6">
    <location>
        <begin position="1318"/>
        <end position="1337"/>
    </location>
</feature>
<comment type="similarity">
    <text evidence="2">Belongs to the SCAR/WAVE family.</text>
</comment>
<dbReference type="GO" id="GO:0005737">
    <property type="term" value="C:cytoplasm"/>
    <property type="evidence" value="ECO:0007669"/>
    <property type="project" value="UniProtKB-ARBA"/>
</dbReference>
<dbReference type="STRING" id="4432.A0A1U7ZXI6"/>
<comment type="subcellular location">
    <subcellularLocation>
        <location evidence="1">Cytoplasm</location>
        <location evidence="1">Cytoskeleton</location>
    </subcellularLocation>
</comment>
<feature type="compositionally biased region" description="Polar residues" evidence="6">
    <location>
        <begin position="1545"/>
        <end position="1554"/>
    </location>
</feature>
<evidence type="ECO:0000259" key="7">
    <source>
        <dbReference type="PROSITE" id="PS51082"/>
    </source>
</evidence>
<gene>
    <name evidence="9" type="primary">LOC104597241</name>
</gene>
<feature type="compositionally biased region" description="Low complexity" evidence="6">
    <location>
        <begin position="492"/>
        <end position="501"/>
    </location>
</feature>
<evidence type="ECO:0000256" key="6">
    <source>
        <dbReference type="SAM" id="MobiDB-lite"/>
    </source>
</evidence>
<evidence type="ECO:0000256" key="3">
    <source>
        <dbReference type="ARBA" id="ARBA00022490"/>
    </source>
</evidence>
<proteinExistence type="inferred from homology"/>
<dbReference type="GO" id="GO:2000601">
    <property type="term" value="P:positive regulation of Arp2/3 complex-mediated actin nucleation"/>
    <property type="evidence" value="ECO:0000318"/>
    <property type="project" value="GO_Central"/>
</dbReference>
<comment type="function">
    <text evidence="5">Involved in regulation of actin and microtubule organization. Part of a WAVE complex that activates the Arp2/3 complex. Regulates trichome branch positioning and expansion.</text>
</comment>
<feature type="compositionally biased region" description="Basic and acidic residues" evidence="6">
    <location>
        <begin position="1556"/>
        <end position="1565"/>
    </location>
</feature>